<evidence type="ECO:0000313" key="3">
    <source>
        <dbReference type="Proteomes" id="UP000479132"/>
    </source>
</evidence>
<evidence type="ECO:0000313" key="2">
    <source>
        <dbReference type="EMBL" id="NGP89139.1"/>
    </source>
</evidence>
<evidence type="ECO:0000256" key="1">
    <source>
        <dbReference type="SAM" id="SignalP"/>
    </source>
</evidence>
<accession>A0A6M1T4Y6</accession>
<dbReference type="RefSeq" id="WP_165269563.1">
    <property type="nucleotide sequence ID" value="NZ_JAALLS010000016.1"/>
</dbReference>
<gene>
    <name evidence="2" type="ORF">G3569_12325</name>
</gene>
<dbReference type="SUPFAM" id="SSF56935">
    <property type="entry name" value="Porins"/>
    <property type="match status" value="1"/>
</dbReference>
<proteinExistence type="predicted"/>
<feature type="signal peptide" evidence="1">
    <location>
        <begin position="1"/>
        <end position="22"/>
    </location>
</feature>
<keyword evidence="3" id="KW-1185">Reference proteome</keyword>
<protein>
    <submittedName>
        <fullName evidence="2">Uncharacterized protein</fullName>
    </submittedName>
</protein>
<keyword evidence="1" id="KW-0732">Signal</keyword>
<feature type="chain" id="PRO_5027021868" evidence="1">
    <location>
        <begin position="23"/>
        <end position="923"/>
    </location>
</feature>
<dbReference type="Proteomes" id="UP000479132">
    <property type="component" value="Unassembled WGS sequence"/>
</dbReference>
<dbReference type="AlphaFoldDB" id="A0A6M1T4Y6"/>
<name>A0A6M1T4Y6_9BACT</name>
<sequence>MKKISKWLLLVGFLFGCGFATAATNGASNQIHHQEPSFIERGTTLNLIFNVPGIEPDQVAEAYLFYRHEGDISYKQQKASLNATKFTAPLRVEDRQATEVAYYFEIQLHNGEKVTYPQNVTISSPVTVEVIDERKSARQLRVEKTGVDYTILSPEPGTSISRNDVVIALTLFYDPDEIDADASSFELLLDGRDVTEQANASDYFYTYAPDELSPGKHEVIFNLINADSTQNVASWNFTVLDPAVSSDIGDAGAGKDDWIPRGRVEISGRNQKIGGLQNDALSGNVRLSGEKGNISYSAYGLLTSQEDPRLQAQNRFGAQLYVGEWFDLKAGHVYPRLSALTISGQRMQGLNVGFHPWDDALSLRILHGKLRRGIDNLFRNLEPEYQIQQQDTLGVSYLLSTKNGGAGTFERDITGGRLGVGRGKTFEFGLNFLKVEDDTSSINIIDNFNILMERNPSLAESLNEQERNDLNQNPEQLTINGMPRPKGNFVAASDLMVSLDSDRIRFEADGAFSLLNGDISEGTFSQERADDLGFSLDKDTENLLEQLSWLIIINENMDTLPLRFNADESGVTAEPHLPVSMAALDSKVGFNYYDNNLKIRYRWVGPAYRSLANSTIRNDIAGVTLTDRLQLLNNRVYLTLGYERLNDNVTGAKEATTNTNTYRANVSWFPLDQGLPRVSIGFLNRNRDNDVALFNPFVPKGVESAAVQNFEVQQGDTLIAPNARLTNSYQMSTSISQEFSLLGISHNASLSYSYTKTKDQRFQYGGALSNSLSMQVVNRFEQKPLQTRIGFNYNSTETGNGLTDIKILGFRVGGSMFLLDDKLNINASFAFTKNRTESISLGIPTTISQDGDNRNDYYEPGANNASASTSESHSYIMNASGRYNLSNQHSFLLSFRYSNIRNVLLSSAIPNDHLIQARYIFNF</sequence>
<reference evidence="2 3" key="1">
    <citation type="submission" date="2020-02" db="EMBL/GenBank/DDBJ databases">
        <title>Aliifodinibius halophilus 2W32, complete genome.</title>
        <authorList>
            <person name="Li Y."/>
            <person name="Wu S."/>
        </authorList>
    </citation>
    <scope>NUCLEOTIDE SEQUENCE [LARGE SCALE GENOMIC DNA]</scope>
    <source>
        <strain evidence="2 3">2W32</strain>
    </source>
</reference>
<organism evidence="2 3">
    <name type="scientific">Fodinibius halophilus</name>
    <dbReference type="NCBI Taxonomy" id="1736908"/>
    <lineage>
        <taxon>Bacteria</taxon>
        <taxon>Pseudomonadati</taxon>
        <taxon>Balneolota</taxon>
        <taxon>Balneolia</taxon>
        <taxon>Balneolales</taxon>
        <taxon>Balneolaceae</taxon>
        <taxon>Fodinibius</taxon>
    </lineage>
</organism>
<comment type="caution">
    <text evidence="2">The sequence shown here is derived from an EMBL/GenBank/DDBJ whole genome shotgun (WGS) entry which is preliminary data.</text>
</comment>
<dbReference type="PROSITE" id="PS51257">
    <property type="entry name" value="PROKAR_LIPOPROTEIN"/>
    <property type="match status" value="1"/>
</dbReference>
<dbReference type="EMBL" id="JAALLS010000016">
    <property type="protein sequence ID" value="NGP89139.1"/>
    <property type="molecule type" value="Genomic_DNA"/>
</dbReference>